<reference evidence="1" key="1">
    <citation type="submission" date="2023-01" db="EMBL/GenBank/DDBJ databases">
        <title>Genome assembly of the deep-sea coral Lophelia pertusa.</title>
        <authorList>
            <person name="Herrera S."/>
            <person name="Cordes E."/>
        </authorList>
    </citation>
    <scope>NUCLEOTIDE SEQUENCE</scope>
    <source>
        <strain evidence="1">USNM1676648</strain>
        <tissue evidence="1">Polyp</tissue>
    </source>
</reference>
<proteinExistence type="predicted"/>
<accession>A0A9X0CW53</accession>
<sequence length="103" mass="12379">MEFGQKNMNLSFSIENILRDDFPQRQRSLPLTPCYERWPNSAVYGQYYAVHYSPVIMKCLPDMPHRVEERLQRVNGPEEQISEECQHDLRRRLLELQRRICSP</sequence>
<dbReference type="Proteomes" id="UP001163046">
    <property type="component" value="Unassembled WGS sequence"/>
</dbReference>
<evidence type="ECO:0000313" key="2">
    <source>
        <dbReference type="Proteomes" id="UP001163046"/>
    </source>
</evidence>
<dbReference type="EMBL" id="MU826368">
    <property type="protein sequence ID" value="KAJ7378222.1"/>
    <property type="molecule type" value="Genomic_DNA"/>
</dbReference>
<dbReference type="AlphaFoldDB" id="A0A9X0CW53"/>
<gene>
    <name evidence="1" type="ORF">OS493_024171</name>
</gene>
<comment type="caution">
    <text evidence="1">The sequence shown here is derived from an EMBL/GenBank/DDBJ whole genome shotgun (WGS) entry which is preliminary data.</text>
</comment>
<protein>
    <submittedName>
        <fullName evidence="1">Uncharacterized protein</fullName>
    </submittedName>
</protein>
<name>A0A9X0CW53_9CNID</name>
<organism evidence="1 2">
    <name type="scientific">Desmophyllum pertusum</name>
    <dbReference type="NCBI Taxonomy" id="174260"/>
    <lineage>
        <taxon>Eukaryota</taxon>
        <taxon>Metazoa</taxon>
        <taxon>Cnidaria</taxon>
        <taxon>Anthozoa</taxon>
        <taxon>Hexacorallia</taxon>
        <taxon>Scleractinia</taxon>
        <taxon>Caryophylliina</taxon>
        <taxon>Caryophylliidae</taxon>
        <taxon>Desmophyllum</taxon>
    </lineage>
</organism>
<evidence type="ECO:0000313" key="1">
    <source>
        <dbReference type="EMBL" id="KAJ7378222.1"/>
    </source>
</evidence>
<keyword evidence="2" id="KW-1185">Reference proteome</keyword>